<dbReference type="Proteomes" id="UP000218677">
    <property type="component" value="Unassembled WGS sequence"/>
</dbReference>
<sequence>MNAMLLKRQWLTYGLLIAGALVSLPMQAGEHGALIERAHACAEEASRLERLNCYDAVFQTVEPANDSGEMPALWHAIERQEAARSSDDVGLIVHESGDDVFISVPALGTTPPRPILVMACEKLITRFQLHLPAPLDDARVELQLIGNGNTVQQQWRIRDGGQVLSGGRGLPAIDTLRQLLSANDVTLRSDVSRLDGLRFDVTGLRQEIQPLRNACRW</sequence>
<comment type="caution">
    <text evidence="1">The sequence shown here is derived from an EMBL/GenBank/DDBJ whole genome shotgun (WGS) entry which is preliminary data.</text>
</comment>
<dbReference type="AlphaFoldDB" id="A0A2A4HKA2"/>
<keyword evidence="2" id="KW-1185">Reference proteome</keyword>
<evidence type="ECO:0000313" key="2">
    <source>
        <dbReference type="Proteomes" id="UP000218677"/>
    </source>
</evidence>
<reference evidence="2" key="1">
    <citation type="submission" date="2017-09" db="EMBL/GenBank/DDBJ databases">
        <authorList>
            <person name="Cho G.-S."/>
            <person name="Oguntoyinbo F.A."/>
            <person name="Cnockaert M."/>
            <person name="Kabisch J."/>
            <person name="Neve H."/>
            <person name="Bockelmann W."/>
            <person name="Wenning M."/>
            <person name="Franz C.M."/>
            <person name="Vandamme P."/>
        </authorList>
    </citation>
    <scope>NUCLEOTIDE SEQUENCE [LARGE SCALE GENOMIC DNA]</scope>
    <source>
        <strain evidence="2">MBT G8648</strain>
    </source>
</reference>
<dbReference type="NCBIfam" id="TIGR03360">
    <property type="entry name" value="VI_minor_1"/>
    <property type="match status" value="1"/>
</dbReference>
<proteinExistence type="predicted"/>
<accession>A0A2A4HKA2</accession>
<organism evidence="1 2">
    <name type="scientific">Vreelandella nigrificans</name>
    <dbReference type="NCBI Taxonomy" id="2042704"/>
    <lineage>
        <taxon>Bacteria</taxon>
        <taxon>Pseudomonadati</taxon>
        <taxon>Pseudomonadota</taxon>
        <taxon>Gammaproteobacteria</taxon>
        <taxon>Oceanospirillales</taxon>
        <taxon>Halomonadaceae</taxon>
        <taxon>Vreelandella</taxon>
    </lineage>
</organism>
<dbReference type="RefSeq" id="WP_096653481.1">
    <property type="nucleotide sequence ID" value="NZ_NWUX01000018.1"/>
</dbReference>
<evidence type="ECO:0000313" key="1">
    <source>
        <dbReference type="EMBL" id="PCF94523.1"/>
    </source>
</evidence>
<gene>
    <name evidence="1" type="ORF">CPA45_16770</name>
</gene>
<dbReference type="InterPro" id="IPR017738">
    <property type="entry name" value="T6SS-assoc_VCA0118"/>
</dbReference>
<dbReference type="Pfam" id="PF11319">
    <property type="entry name" value="VasI"/>
    <property type="match status" value="1"/>
</dbReference>
<protein>
    <submittedName>
        <fullName evidence="1">Type VI secretion system-associated protein TagO</fullName>
    </submittedName>
</protein>
<dbReference type="OrthoDB" id="7831428at2"/>
<dbReference type="EMBL" id="NWUX01000018">
    <property type="protein sequence ID" value="PCF94523.1"/>
    <property type="molecule type" value="Genomic_DNA"/>
</dbReference>
<name>A0A2A4HKA2_9GAMM</name>